<proteinExistence type="predicted"/>
<accession>A0A1L9QPL1</accession>
<feature type="signal peptide" evidence="1">
    <location>
        <begin position="1"/>
        <end position="39"/>
    </location>
</feature>
<comment type="caution">
    <text evidence="3">The sequence shown here is derived from an EMBL/GenBank/DDBJ whole genome shotgun (WGS) entry which is preliminary data.</text>
</comment>
<keyword evidence="4" id="KW-1185">Reference proteome</keyword>
<reference evidence="3" key="1">
    <citation type="submission" date="2016-10" db="EMBL/GenBank/DDBJ databases">
        <title>CRISPR-Cas defence system in Roseofilum reptotaenium: evidence of a bacteriophage-cyanobacterium arms race in the coral black band disease.</title>
        <authorList>
            <person name="Buerger P."/>
            <person name="Wood-Charlson E.M."/>
            <person name="Weynberg K.D."/>
            <person name="Willis B."/>
            <person name="Van Oppen M.J."/>
        </authorList>
    </citation>
    <scope>NUCLEOTIDE SEQUENCE [LARGE SCALE GENOMIC DNA]</scope>
    <source>
        <strain evidence="3">AO1-A</strain>
    </source>
</reference>
<dbReference type="EMBL" id="MLAW01000028">
    <property type="protein sequence ID" value="OJJ24615.1"/>
    <property type="molecule type" value="Genomic_DNA"/>
</dbReference>
<evidence type="ECO:0000256" key="1">
    <source>
        <dbReference type="SAM" id="SignalP"/>
    </source>
</evidence>
<keyword evidence="1" id="KW-0732">Signal</keyword>
<protein>
    <recommendedName>
        <fullName evidence="2">DUF1400 domain-containing protein</fullName>
    </recommendedName>
</protein>
<name>A0A1L9QPL1_9CYAN</name>
<evidence type="ECO:0000313" key="4">
    <source>
        <dbReference type="Proteomes" id="UP000183940"/>
    </source>
</evidence>
<organism evidence="3 4">
    <name type="scientific">Roseofilum reptotaenium AO1-A</name>
    <dbReference type="NCBI Taxonomy" id="1925591"/>
    <lineage>
        <taxon>Bacteria</taxon>
        <taxon>Bacillati</taxon>
        <taxon>Cyanobacteriota</taxon>
        <taxon>Cyanophyceae</taxon>
        <taxon>Desertifilales</taxon>
        <taxon>Desertifilaceae</taxon>
        <taxon>Roseofilum</taxon>
    </lineage>
</organism>
<dbReference type="STRING" id="1925591.BI308_15800"/>
<gene>
    <name evidence="3" type="ORF">BI308_15800</name>
</gene>
<evidence type="ECO:0000259" key="2">
    <source>
        <dbReference type="Pfam" id="PF07176"/>
    </source>
</evidence>
<dbReference type="Pfam" id="PF07176">
    <property type="entry name" value="DUF1400"/>
    <property type="match status" value="1"/>
</dbReference>
<evidence type="ECO:0000313" key="3">
    <source>
        <dbReference type="EMBL" id="OJJ24615.1"/>
    </source>
</evidence>
<feature type="domain" description="DUF1400" evidence="2">
    <location>
        <begin position="39"/>
        <end position="164"/>
    </location>
</feature>
<dbReference type="AlphaFoldDB" id="A0A1L9QPL1"/>
<sequence length="210" mass="23045">MSTVIQSIQQQVSQWMARACPLVCAGVASLCLGSSAALGAERVVLKYGPVSRSVPVEDLVEFVETGEESPIIRFILDVSNADPEQIRELLTYNIGVNVLFVDRVFYSLPGEYVLFELGFLFSTRSGKANIQALRSAITLSASDDGQISLLEFLQNYPTEGLYVDGQRVQRVANDAIAFVERIGVRLELPIAIVKDFLSSVVCDCEEFESP</sequence>
<feature type="chain" id="PRO_5013313162" description="DUF1400 domain-containing protein" evidence="1">
    <location>
        <begin position="40"/>
        <end position="210"/>
    </location>
</feature>
<dbReference type="InterPro" id="IPR010802">
    <property type="entry name" value="DUF1400"/>
</dbReference>
<dbReference type="Proteomes" id="UP000183940">
    <property type="component" value="Unassembled WGS sequence"/>
</dbReference>